<dbReference type="PANTHER" id="PTHR14614:SF130">
    <property type="entry name" value="PROTEIN-LYSINE N-METHYLTRANSFERASE EEF2KMT"/>
    <property type="match status" value="1"/>
</dbReference>
<evidence type="ECO:0000313" key="5">
    <source>
        <dbReference type="Proteomes" id="UP001075354"/>
    </source>
</evidence>
<dbReference type="AlphaFoldDB" id="A0AAV7XXE3"/>
<comment type="caution">
    <text evidence="4">The sequence shown here is derived from an EMBL/GenBank/DDBJ whole genome shotgun (WGS) entry which is preliminary data.</text>
</comment>
<feature type="domain" description="FAM86 N-terminal" evidence="3">
    <location>
        <begin position="61"/>
        <end position="144"/>
    </location>
</feature>
<dbReference type="Pfam" id="PF14904">
    <property type="entry name" value="FAM86"/>
    <property type="match status" value="1"/>
</dbReference>
<reference evidence="4" key="1">
    <citation type="submission" date="2022-12" db="EMBL/GenBank/DDBJ databases">
        <title>Chromosome-level genome assembly of the bean flower thrips Megalurothrips usitatus.</title>
        <authorList>
            <person name="Ma L."/>
            <person name="Liu Q."/>
            <person name="Li H."/>
            <person name="Cai W."/>
        </authorList>
    </citation>
    <scope>NUCLEOTIDE SEQUENCE</scope>
    <source>
        <strain evidence="4">Cailab_2022a</strain>
    </source>
</reference>
<name>A0AAV7XXE3_9NEOP</name>
<dbReference type="Pfam" id="PF10294">
    <property type="entry name" value="Methyltransf_16"/>
    <property type="match status" value="2"/>
</dbReference>
<evidence type="ECO:0000256" key="2">
    <source>
        <dbReference type="ARBA" id="ARBA00022679"/>
    </source>
</evidence>
<comment type="similarity">
    <text evidence="1">Belongs to the class I-like SAM-binding methyltransferase superfamily. EEF2KMT family.</text>
</comment>
<dbReference type="SUPFAM" id="SSF53335">
    <property type="entry name" value="S-adenosyl-L-methionine-dependent methyltransferases"/>
    <property type="match status" value="1"/>
</dbReference>
<protein>
    <recommendedName>
        <fullName evidence="3">FAM86 N-terminal domain-containing protein</fullName>
    </recommendedName>
</protein>
<proteinExistence type="inferred from homology"/>
<dbReference type="Gene3D" id="3.40.50.150">
    <property type="entry name" value="Vaccinia Virus protein VP39"/>
    <property type="match status" value="1"/>
</dbReference>
<gene>
    <name evidence="4" type="ORF">ONE63_005703</name>
</gene>
<dbReference type="InterPro" id="IPR029063">
    <property type="entry name" value="SAM-dependent_MTases_sf"/>
</dbReference>
<dbReference type="PANTHER" id="PTHR14614">
    <property type="entry name" value="HEPATOCELLULAR CARCINOMA-ASSOCIATED ANTIGEN"/>
    <property type="match status" value="1"/>
</dbReference>
<accession>A0AAV7XXE3</accession>
<dbReference type="GO" id="GO:0016740">
    <property type="term" value="F:transferase activity"/>
    <property type="evidence" value="ECO:0007669"/>
    <property type="project" value="UniProtKB-KW"/>
</dbReference>
<evidence type="ECO:0000259" key="3">
    <source>
        <dbReference type="Pfam" id="PF14904"/>
    </source>
</evidence>
<dbReference type="EMBL" id="JAPTSV010000002">
    <property type="protein sequence ID" value="KAJ1530860.1"/>
    <property type="molecule type" value="Genomic_DNA"/>
</dbReference>
<dbReference type="GO" id="GO:0032991">
    <property type="term" value="C:protein-containing complex"/>
    <property type="evidence" value="ECO:0007669"/>
    <property type="project" value="TreeGrafter"/>
</dbReference>
<evidence type="ECO:0000313" key="4">
    <source>
        <dbReference type="EMBL" id="KAJ1530860.1"/>
    </source>
</evidence>
<sequence>MRIFEGCVRHRFVIPVKQKEKQTLQPRQSSRHDTDAGFWLHYKLAGSPREQLTAHKMSLAMRKMSQQFLSGVSVTKMDFTDVVYELSNSTFGESHQDALLSLTIDHPLMKQYPLKTEYQQSFMRKLVKELEARGAEISGNLYERHIQILQEVNGEKVYRHFLLDNGSVISVRESVSIVSNGTTGLYIWQAAHVLINWCFKNADMLKNSTVLELGSGVGLCGIAVSHLCSAQRYIFSDCHPAVMNALVENVKINSGAEYSDQDSDSHLSPFNERVMWSGKLKETKVAVAHLPWEDIIDEHLAPAISPDFVIASDVVYDPGLFGVLSRTIKEFINTGSQVILACTERNSGTLQEFLKKLEALDLKLEEEDAPEPCIIPICNEWLVKIYKVSKP</sequence>
<evidence type="ECO:0000256" key="1">
    <source>
        <dbReference type="ARBA" id="ARBA00005511"/>
    </source>
</evidence>
<dbReference type="Proteomes" id="UP001075354">
    <property type="component" value="Chromosome 2"/>
</dbReference>
<keyword evidence="5" id="KW-1185">Reference proteome</keyword>
<organism evidence="4 5">
    <name type="scientific">Megalurothrips usitatus</name>
    <name type="common">bean blossom thrips</name>
    <dbReference type="NCBI Taxonomy" id="439358"/>
    <lineage>
        <taxon>Eukaryota</taxon>
        <taxon>Metazoa</taxon>
        <taxon>Ecdysozoa</taxon>
        <taxon>Arthropoda</taxon>
        <taxon>Hexapoda</taxon>
        <taxon>Insecta</taxon>
        <taxon>Pterygota</taxon>
        <taxon>Neoptera</taxon>
        <taxon>Paraneoptera</taxon>
        <taxon>Thysanoptera</taxon>
        <taxon>Terebrantia</taxon>
        <taxon>Thripoidea</taxon>
        <taxon>Thripidae</taxon>
        <taxon>Megalurothrips</taxon>
    </lineage>
</organism>
<dbReference type="InterPro" id="IPR019410">
    <property type="entry name" value="Methyltransf_16"/>
</dbReference>
<dbReference type="InterPro" id="IPR029426">
    <property type="entry name" value="FAM86_N"/>
</dbReference>
<keyword evidence="2" id="KW-0808">Transferase</keyword>